<evidence type="ECO:0000313" key="2">
    <source>
        <dbReference type="Ensembl" id="ENSHHUP00000032089.1"/>
    </source>
</evidence>
<dbReference type="InterPro" id="IPR036056">
    <property type="entry name" value="Fibrinogen-like_C"/>
</dbReference>
<reference evidence="2" key="2">
    <citation type="submission" date="2025-08" db="UniProtKB">
        <authorList>
            <consortium name="Ensembl"/>
        </authorList>
    </citation>
    <scope>IDENTIFICATION</scope>
</reference>
<dbReference type="Gene3D" id="3.90.215.10">
    <property type="entry name" value="Gamma Fibrinogen, chain A, domain 1"/>
    <property type="match status" value="1"/>
</dbReference>
<organism evidence="2 3">
    <name type="scientific">Hucho hucho</name>
    <name type="common">huchen</name>
    <dbReference type="NCBI Taxonomy" id="62062"/>
    <lineage>
        <taxon>Eukaryota</taxon>
        <taxon>Metazoa</taxon>
        <taxon>Chordata</taxon>
        <taxon>Craniata</taxon>
        <taxon>Vertebrata</taxon>
        <taxon>Euteleostomi</taxon>
        <taxon>Actinopterygii</taxon>
        <taxon>Neopterygii</taxon>
        <taxon>Teleostei</taxon>
        <taxon>Protacanthopterygii</taxon>
        <taxon>Salmoniformes</taxon>
        <taxon>Salmonidae</taxon>
        <taxon>Salmoninae</taxon>
        <taxon>Hucho</taxon>
    </lineage>
</organism>
<proteinExistence type="predicted"/>
<dbReference type="InterPro" id="IPR014716">
    <property type="entry name" value="Fibrinogen_a/b/g_C_1"/>
</dbReference>
<dbReference type="InterPro" id="IPR002181">
    <property type="entry name" value="Fibrinogen_a/b/g_C_dom"/>
</dbReference>
<dbReference type="GO" id="GO:0005615">
    <property type="term" value="C:extracellular space"/>
    <property type="evidence" value="ECO:0007669"/>
    <property type="project" value="TreeGrafter"/>
</dbReference>
<dbReference type="Pfam" id="PF00147">
    <property type="entry name" value="Fibrinogen_C"/>
    <property type="match status" value="1"/>
</dbReference>
<dbReference type="PANTHER" id="PTHR19143:SF225">
    <property type="entry name" value="MICROFIBRIL-ASSOCIATED GLYCOPROTEIN 4"/>
    <property type="match status" value="1"/>
</dbReference>
<dbReference type="SMART" id="SM00186">
    <property type="entry name" value="FBG"/>
    <property type="match status" value="1"/>
</dbReference>
<dbReference type="PROSITE" id="PS51406">
    <property type="entry name" value="FIBRINOGEN_C_2"/>
    <property type="match status" value="1"/>
</dbReference>
<dbReference type="InterPro" id="IPR050373">
    <property type="entry name" value="Fibrinogen_C-term_domain"/>
</dbReference>
<dbReference type="GeneTree" id="ENSGT00940000154615"/>
<dbReference type="STRING" id="62062.ENSHHUP00000032089"/>
<protein>
    <submittedName>
        <fullName evidence="2">Microfibril associated protein 4</fullName>
    </submittedName>
</protein>
<sequence length="249" mass="28066">MIIIYLSPSLSPFPYLCPYFPLPTLFPRCPSLPSLSFSPLSLLSQSLSLPSALSLCPLSLSRSLSLSQVFQRRMDGTENFYRHWAHYKSGFGNVAGEYWLGLDNIFLLTMRKKSELRVDMEDFEGGKVYAKYTSFSIDPENYGYTLRLGSYVDGGAGDSMSFSNGMKFSTYDNDQDTWSDSCARRRLGAFWFGGCADTNPNSLYAPPTASSFTYVAVYWFHWKGLYYSLKSISFKIRAASDAVAVQEQE</sequence>
<dbReference type="Proteomes" id="UP000314982">
    <property type="component" value="Unassembled WGS sequence"/>
</dbReference>
<reference evidence="3" key="1">
    <citation type="submission" date="2018-06" db="EMBL/GenBank/DDBJ databases">
        <title>Genome assembly of Danube salmon.</title>
        <authorList>
            <person name="Macqueen D.J."/>
            <person name="Gundappa M.K."/>
        </authorList>
    </citation>
    <scope>NUCLEOTIDE SEQUENCE [LARGE SCALE GENOMIC DNA]</scope>
</reference>
<dbReference type="PANTHER" id="PTHR19143">
    <property type="entry name" value="FIBRINOGEN/TENASCIN/ANGIOPOEITIN"/>
    <property type="match status" value="1"/>
</dbReference>
<reference evidence="2" key="3">
    <citation type="submission" date="2025-09" db="UniProtKB">
        <authorList>
            <consortium name="Ensembl"/>
        </authorList>
    </citation>
    <scope>IDENTIFICATION</scope>
</reference>
<keyword evidence="3" id="KW-1185">Reference proteome</keyword>
<feature type="domain" description="Fibrinogen C-terminal" evidence="1">
    <location>
        <begin position="20"/>
        <end position="240"/>
    </location>
</feature>
<evidence type="ECO:0000259" key="1">
    <source>
        <dbReference type="PROSITE" id="PS51406"/>
    </source>
</evidence>
<dbReference type="CDD" id="cd00087">
    <property type="entry name" value="FReD"/>
    <property type="match status" value="1"/>
</dbReference>
<evidence type="ECO:0000313" key="3">
    <source>
        <dbReference type="Proteomes" id="UP000314982"/>
    </source>
</evidence>
<dbReference type="SUPFAM" id="SSF56496">
    <property type="entry name" value="Fibrinogen C-terminal domain-like"/>
    <property type="match status" value="1"/>
</dbReference>
<dbReference type="Ensembl" id="ENSHHUT00000033405.1">
    <property type="protein sequence ID" value="ENSHHUP00000032089.1"/>
    <property type="gene ID" value="ENSHHUG00000020374.1"/>
</dbReference>
<accession>A0A4W5M2R5</accession>
<dbReference type="AlphaFoldDB" id="A0A4W5M2R5"/>
<name>A0A4W5M2R5_9TELE</name>
<dbReference type="GO" id="GO:0048251">
    <property type="term" value="P:elastic fiber assembly"/>
    <property type="evidence" value="ECO:0007669"/>
    <property type="project" value="TreeGrafter"/>
</dbReference>